<dbReference type="RefSeq" id="WP_242099514.1">
    <property type="nucleotide sequence ID" value="NZ_JAMOKX010000003.1"/>
</dbReference>
<comment type="caution">
    <text evidence="4">The sequence shown here is derived from an EMBL/GenBank/DDBJ whole genome shotgun (WGS) entry which is preliminary data.</text>
</comment>
<accession>A0ABT0TU99</accession>
<reference evidence="4" key="1">
    <citation type="submission" date="2022-06" db="EMBL/GenBank/DDBJ databases">
        <title>Helicobacter colisuis sp. nov.</title>
        <authorList>
            <person name="Papic B."/>
            <person name="Gruntar I."/>
        </authorList>
    </citation>
    <scope>NUCLEOTIDE SEQUENCE</scope>
    <source>
        <strain evidence="4">11154-15</strain>
    </source>
</reference>
<keyword evidence="1 2" id="KW-0694">RNA-binding</keyword>
<dbReference type="PROSITE" id="PS50889">
    <property type="entry name" value="S4"/>
    <property type="match status" value="1"/>
</dbReference>
<dbReference type="CDD" id="cd02440">
    <property type="entry name" value="AdoMet_MTases"/>
    <property type="match status" value="1"/>
</dbReference>
<evidence type="ECO:0000256" key="1">
    <source>
        <dbReference type="ARBA" id="ARBA00022884"/>
    </source>
</evidence>
<dbReference type="InterPro" id="IPR004538">
    <property type="entry name" value="Hemolysin_A/TlyA"/>
</dbReference>
<protein>
    <submittedName>
        <fullName evidence="4">TlyA family RNA methyltransferase</fullName>
    </submittedName>
</protein>
<gene>
    <name evidence="4" type="ORF">NCR95_04805</name>
</gene>
<dbReference type="InterPro" id="IPR047048">
    <property type="entry name" value="TlyA"/>
</dbReference>
<dbReference type="GO" id="GO:0008168">
    <property type="term" value="F:methyltransferase activity"/>
    <property type="evidence" value="ECO:0007669"/>
    <property type="project" value="UniProtKB-KW"/>
</dbReference>
<dbReference type="GO" id="GO:0032259">
    <property type="term" value="P:methylation"/>
    <property type="evidence" value="ECO:0007669"/>
    <property type="project" value="UniProtKB-KW"/>
</dbReference>
<dbReference type="Pfam" id="PF01728">
    <property type="entry name" value="FtsJ"/>
    <property type="match status" value="1"/>
</dbReference>
<dbReference type="SMART" id="SM00363">
    <property type="entry name" value="S4"/>
    <property type="match status" value="1"/>
</dbReference>
<dbReference type="InterPro" id="IPR002942">
    <property type="entry name" value="S4_RNA-bd"/>
</dbReference>
<dbReference type="Proteomes" id="UP001057522">
    <property type="component" value="Unassembled WGS sequence"/>
</dbReference>
<dbReference type="InterPro" id="IPR002877">
    <property type="entry name" value="RNA_MeTrfase_FtsJ_dom"/>
</dbReference>
<dbReference type="NCBIfam" id="TIGR00478">
    <property type="entry name" value="tly"/>
    <property type="match status" value="1"/>
</dbReference>
<dbReference type="PANTHER" id="PTHR32319:SF0">
    <property type="entry name" value="BACTERIAL HEMOLYSIN-LIKE PROTEIN"/>
    <property type="match status" value="1"/>
</dbReference>
<dbReference type="CDD" id="cd00165">
    <property type="entry name" value="S4"/>
    <property type="match status" value="1"/>
</dbReference>
<proteinExistence type="predicted"/>
<keyword evidence="4" id="KW-0808">Transferase</keyword>
<organism evidence="4 5">
    <name type="scientific">Helicobacter colisuis</name>
    <dbReference type="NCBI Taxonomy" id="2949739"/>
    <lineage>
        <taxon>Bacteria</taxon>
        <taxon>Pseudomonadati</taxon>
        <taxon>Campylobacterota</taxon>
        <taxon>Epsilonproteobacteria</taxon>
        <taxon>Campylobacterales</taxon>
        <taxon>Helicobacteraceae</taxon>
        <taxon>Helicobacter</taxon>
    </lineage>
</organism>
<evidence type="ECO:0000259" key="3">
    <source>
        <dbReference type="SMART" id="SM00363"/>
    </source>
</evidence>
<sequence length="242" mass="28247">MRLDLFCVQQGWFYSRNKAQEAIQKGAIWVDNRAVLKSSFEVLENTKVELKQEKYFVSRAGEKLWNFLENNPIEIANSIVLDIGSSTGGFTQVMLQKGAKEVYCVDVGKNQLHKDLRGDSRIYLFEETDIRKFTPKEKNKIFDIIVCDVSFIPIQKIFHSLKDLIGNWLILLFKPQFEVGKEARRNKKGVVLDEKKIQEALWQTIIFLEKQELKVIKYEESSVRGKEGNIEFFITCQRKRKS</sequence>
<name>A0ABT0TU99_9HELI</name>
<evidence type="ECO:0000256" key="2">
    <source>
        <dbReference type="PROSITE-ProRule" id="PRU00182"/>
    </source>
</evidence>
<keyword evidence="5" id="KW-1185">Reference proteome</keyword>
<keyword evidence="4" id="KW-0489">Methyltransferase</keyword>
<dbReference type="PANTHER" id="PTHR32319">
    <property type="entry name" value="BACTERIAL HEMOLYSIN-LIKE PROTEIN"/>
    <property type="match status" value="1"/>
</dbReference>
<dbReference type="EMBL" id="JAMOKX010000003">
    <property type="protein sequence ID" value="MCL9819490.1"/>
    <property type="molecule type" value="Genomic_DNA"/>
</dbReference>
<dbReference type="Pfam" id="PF01479">
    <property type="entry name" value="S4"/>
    <property type="match status" value="1"/>
</dbReference>
<evidence type="ECO:0000313" key="5">
    <source>
        <dbReference type="Proteomes" id="UP001057522"/>
    </source>
</evidence>
<feature type="domain" description="RNA-binding S4" evidence="3">
    <location>
        <begin position="1"/>
        <end position="62"/>
    </location>
</feature>
<evidence type="ECO:0000313" key="4">
    <source>
        <dbReference type="EMBL" id="MCL9819490.1"/>
    </source>
</evidence>